<dbReference type="Gene3D" id="2.40.30.170">
    <property type="match status" value="1"/>
</dbReference>
<evidence type="ECO:0000256" key="1">
    <source>
        <dbReference type="ARBA" id="ARBA00009477"/>
    </source>
</evidence>
<dbReference type="RefSeq" id="WP_331374757.1">
    <property type="nucleotide sequence ID" value="NZ_CP133148.1"/>
</dbReference>
<evidence type="ECO:0000259" key="3">
    <source>
        <dbReference type="Pfam" id="PF25919"/>
    </source>
</evidence>
<dbReference type="Pfam" id="PF25975">
    <property type="entry name" value="CzcB_C"/>
    <property type="match status" value="1"/>
</dbReference>
<reference evidence="6" key="1">
    <citation type="submission" date="2023-08" db="EMBL/GenBank/DDBJ databases">
        <title>Complete genome sequence of Sinorhizobium chiapanecum ITTG S70 isolated from Acaciella angustissima nodules in Chiapas-Mexico.</title>
        <authorList>
            <person name="Rincon-Rosales R."/>
            <person name="Rogel M.A."/>
            <person name="Rincon-Medina C.I."/>
            <person name="Guerrero G."/>
            <person name="Manzano-Gomez L.A."/>
            <person name="Lopez-Lopez A."/>
            <person name="Rincon Molina F.A."/>
            <person name="Martinez-Romero E."/>
        </authorList>
    </citation>
    <scope>NUCLEOTIDE SEQUENCE</scope>
    <source>
        <strain evidence="6">ITTG S70</strain>
    </source>
</reference>
<dbReference type="InterPro" id="IPR058790">
    <property type="entry name" value="BSH_CusB"/>
</dbReference>
<feature type="domain" description="CusB-like barrel-sandwich hybrid" evidence="3">
    <location>
        <begin position="190"/>
        <end position="308"/>
    </location>
</feature>
<dbReference type="InterPro" id="IPR051909">
    <property type="entry name" value="MFP_Cation_Efflux"/>
</dbReference>
<feature type="domain" description="CzcB-like C-terminal circularly permuted SH3-like" evidence="5">
    <location>
        <begin position="395"/>
        <end position="455"/>
    </location>
</feature>
<dbReference type="NCBIfam" id="TIGR01730">
    <property type="entry name" value="RND_mfp"/>
    <property type="match status" value="1"/>
</dbReference>
<dbReference type="InterPro" id="IPR058792">
    <property type="entry name" value="Beta-barrel_RND_2"/>
</dbReference>
<dbReference type="Proteomes" id="UP001432360">
    <property type="component" value="Chromosome"/>
</dbReference>
<dbReference type="Pfam" id="PF25919">
    <property type="entry name" value="BSH_CusB"/>
    <property type="match status" value="1"/>
</dbReference>
<dbReference type="InterPro" id="IPR058649">
    <property type="entry name" value="CzcB_C"/>
</dbReference>
<evidence type="ECO:0000313" key="7">
    <source>
        <dbReference type="Proteomes" id="UP001432360"/>
    </source>
</evidence>
<accession>A0ABZ2BHP5</accession>
<comment type="similarity">
    <text evidence="1">Belongs to the membrane fusion protein (MFP) (TC 8.A.1) family.</text>
</comment>
<dbReference type="SUPFAM" id="SSF111369">
    <property type="entry name" value="HlyD-like secretion proteins"/>
    <property type="match status" value="1"/>
</dbReference>
<keyword evidence="7" id="KW-1185">Reference proteome</keyword>
<dbReference type="PANTHER" id="PTHR30097:SF15">
    <property type="entry name" value="CATION EFFLUX SYSTEM PROTEIN CUSB"/>
    <property type="match status" value="1"/>
</dbReference>
<dbReference type="EMBL" id="CP133148">
    <property type="protein sequence ID" value="WVT05682.1"/>
    <property type="molecule type" value="Genomic_DNA"/>
</dbReference>
<proteinExistence type="inferred from homology"/>
<dbReference type="Pfam" id="PF25954">
    <property type="entry name" value="Beta-barrel_RND_2"/>
    <property type="match status" value="1"/>
</dbReference>
<keyword evidence="2" id="KW-0813">Transport</keyword>
<evidence type="ECO:0000259" key="4">
    <source>
        <dbReference type="Pfam" id="PF25954"/>
    </source>
</evidence>
<protein>
    <submittedName>
        <fullName evidence="6">Efflux RND transporter periplasmic adaptor subunit</fullName>
    </submittedName>
</protein>
<evidence type="ECO:0000256" key="2">
    <source>
        <dbReference type="ARBA" id="ARBA00022448"/>
    </source>
</evidence>
<evidence type="ECO:0000313" key="6">
    <source>
        <dbReference type="EMBL" id="WVT05682.1"/>
    </source>
</evidence>
<organism evidence="6 7">
    <name type="scientific">Sinorhizobium chiapasense</name>
    <dbReference type="NCBI Taxonomy" id="501572"/>
    <lineage>
        <taxon>Bacteria</taxon>
        <taxon>Pseudomonadati</taxon>
        <taxon>Pseudomonadota</taxon>
        <taxon>Alphaproteobacteria</taxon>
        <taxon>Hyphomicrobiales</taxon>
        <taxon>Rhizobiaceae</taxon>
        <taxon>Sinorhizobium/Ensifer group</taxon>
        <taxon>Sinorhizobium</taxon>
    </lineage>
</organism>
<gene>
    <name evidence="6" type="ORF">RB548_09925</name>
</gene>
<dbReference type="PANTHER" id="PTHR30097">
    <property type="entry name" value="CATION EFFLUX SYSTEM PROTEIN CUSB"/>
    <property type="match status" value="1"/>
</dbReference>
<evidence type="ECO:0000259" key="5">
    <source>
        <dbReference type="Pfam" id="PF25975"/>
    </source>
</evidence>
<sequence>MRTSSFVLLLGSLAVAGGGGYLAGTRGLAGNVTDLFSGPALGETMSPAAMPTGEIIYYRHPDGTPEYSATPKDTADGRAFVAVRQSEDVSFEPVKAVSEKPAPASAAGERKVLYYRNPMGLPDTSKVPKKDSMGMDYIPVYEGDEAESSVVKVSLGKLQRTGVRTATAERTVVARKVRVPGTVTFDERLVRIVSMRADAFIEGVANVTTGDRVKKGDSLFQFYSKEIAKAGAEYATELRGGGKAGLDIGGALQLRNLGVPEDAIRAIARHRTVPRNMAFLSPSDGVVLERGATAGMMAKAGDVLFRIADASRIWVIADVPEFDAATIRKGSPAAVRVRNLPGKVFNGTVDLIYPELQAETRTAKVRIELPNPEGLLLANTYAEVEIASAEPDPVVAVPNSAVIDTGDRQLVFVDKGEGRFEPRDVALGIRGDDRTEITRGIEAGEKIVVSANFLLDAESNLNAAISALAASEVQP</sequence>
<name>A0ABZ2BHP5_9HYPH</name>
<dbReference type="Gene3D" id="2.40.420.20">
    <property type="match status" value="1"/>
</dbReference>
<feature type="domain" description="CusB-like beta-barrel" evidence="4">
    <location>
        <begin position="313"/>
        <end position="389"/>
    </location>
</feature>
<dbReference type="InterPro" id="IPR006143">
    <property type="entry name" value="RND_pump_MFP"/>
</dbReference>